<protein>
    <recommendedName>
        <fullName evidence="3">Gag-pol polyprotein</fullName>
    </recommendedName>
</protein>
<dbReference type="AlphaFoldDB" id="A0A392PKA9"/>
<comment type="caution">
    <text evidence="1">The sequence shown here is derived from an EMBL/GenBank/DDBJ whole genome shotgun (WGS) entry which is preliminary data.</text>
</comment>
<name>A0A392PKA9_9FABA</name>
<dbReference type="EMBL" id="LXQA010082115">
    <property type="protein sequence ID" value="MCI11939.1"/>
    <property type="molecule type" value="Genomic_DNA"/>
</dbReference>
<evidence type="ECO:0000313" key="1">
    <source>
        <dbReference type="EMBL" id="MCI11939.1"/>
    </source>
</evidence>
<proteinExistence type="predicted"/>
<sequence length="148" mass="16653">MNTQIIKRPPPNPHPMGDEASQWCDYHRAYGHNTDNCRTLRMNIEKLIQEGHLRMYVQGRGGDKESGGEHERNDRGIVNTIARGFSRGGATNSARKSYSRSSLSCNMVGVYAFKEHPQISFTIKDFAGIYPHDDDPLVLSVVTADFQI</sequence>
<evidence type="ECO:0008006" key="3">
    <source>
        <dbReference type="Google" id="ProtNLM"/>
    </source>
</evidence>
<reference evidence="1 2" key="1">
    <citation type="journal article" date="2018" name="Front. Plant Sci.">
        <title>Red Clover (Trifolium pratense) and Zigzag Clover (T. medium) - A Picture of Genomic Similarities and Differences.</title>
        <authorList>
            <person name="Dluhosova J."/>
            <person name="Istvanek J."/>
            <person name="Nedelnik J."/>
            <person name="Repkova J."/>
        </authorList>
    </citation>
    <scope>NUCLEOTIDE SEQUENCE [LARGE SCALE GENOMIC DNA]</scope>
    <source>
        <strain evidence="2">cv. 10/8</strain>
        <tissue evidence="1">Leaf</tissue>
    </source>
</reference>
<organism evidence="1 2">
    <name type="scientific">Trifolium medium</name>
    <dbReference type="NCBI Taxonomy" id="97028"/>
    <lineage>
        <taxon>Eukaryota</taxon>
        <taxon>Viridiplantae</taxon>
        <taxon>Streptophyta</taxon>
        <taxon>Embryophyta</taxon>
        <taxon>Tracheophyta</taxon>
        <taxon>Spermatophyta</taxon>
        <taxon>Magnoliopsida</taxon>
        <taxon>eudicotyledons</taxon>
        <taxon>Gunneridae</taxon>
        <taxon>Pentapetalae</taxon>
        <taxon>rosids</taxon>
        <taxon>fabids</taxon>
        <taxon>Fabales</taxon>
        <taxon>Fabaceae</taxon>
        <taxon>Papilionoideae</taxon>
        <taxon>50 kb inversion clade</taxon>
        <taxon>NPAAA clade</taxon>
        <taxon>Hologalegina</taxon>
        <taxon>IRL clade</taxon>
        <taxon>Trifolieae</taxon>
        <taxon>Trifolium</taxon>
    </lineage>
</organism>
<dbReference type="Proteomes" id="UP000265520">
    <property type="component" value="Unassembled WGS sequence"/>
</dbReference>
<evidence type="ECO:0000313" key="2">
    <source>
        <dbReference type="Proteomes" id="UP000265520"/>
    </source>
</evidence>
<keyword evidence="2" id="KW-1185">Reference proteome</keyword>
<accession>A0A392PKA9</accession>